<organism evidence="3 4">
    <name type="scientific">Aquamicrobium ahrensii</name>
    <dbReference type="NCBI Taxonomy" id="469551"/>
    <lineage>
        <taxon>Bacteria</taxon>
        <taxon>Pseudomonadati</taxon>
        <taxon>Pseudomonadota</taxon>
        <taxon>Alphaproteobacteria</taxon>
        <taxon>Hyphomicrobiales</taxon>
        <taxon>Phyllobacteriaceae</taxon>
        <taxon>Aquamicrobium</taxon>
    </lineage>
</organism>
<dbReference type="PANTHER" id="PTHR11091">
    <property type="entry name" value="OXIDOREDUCTASE-RELATED"/>
    <property type="match status" value="1"/>
</dbReference>
<sequence length="368" mass="39728">MNDSWNPYAQAIAASSARSERVIVSEVDLRKFCTAMLVAYGVPRDDADLTVDVFVQSDLRGEESHGIRLLLQVLYRIKAGGDFPGDRSEIVSDRAATALIDAKRSLGQPVAVRAMQLAIDKARQFGIGMVGVRNANSYTSAKYYPLMAAAQGMIGITYTNSGVQLVTPHGGRKPLVGTNPLSIAAPALENSPFVLDMAISPAMEKIFQAYERDEKIPAGWAIDVDGYDTENPADVLASRSLLPWGGYKGFGLGLAHEILTCVLMGGQLFGGGATGFLPHDGPMNVSQTFQAISIEHFISLEQFKRQMDEALNAVHASGPRPGFDEVYYPGEKGFLEEQRRAREGIPVQQRVVSELNALAAEVQVGPLA</sequence>
<dbReference type="InterPro" id="IPR003767">
    <property type="entry name" value="Malate/L-lactate_DH-like"/>
</dbReference>
<proteinExistence type="inferred from homology"/>
<evidence type="ECO:0000256" key="2">
    <source>
        <dbReference type="ARBA" id="ARBA00023002"/>
    </source>
</evidence>
<protein>
    <submittedName>
        <fullName evidence="3">LDH2 family malate/lactate/ureidoglycolate dehydrogenase</fullName>
    </submittedName>
</protein>
<dbReference type="RefSeq" id="WP_354151070.1">
    <property type="nucleotide sequence ID" value="NZ_JBEPMN010000004.1"/>
</dbReference>
<gene>
    <name evidence="3" type="ORF">ABID44_001501</name>
</gene>
<evidence type="ECO:0000313" key="4">
    <source>
        <dbReference type="Proteomes" id="UP001549143"/>
    </source>
</evidence>
<dbReference type="EMBL" id="JBEPMN010000004">
    <property type="protein sequence ID" value="MET3661181.1"/>
    <property type="molecule type" value="Genomic_DNA"/>
</dbReference>
<dbReference type="Gene3D" id="1.10.1530.10">
    <property type="match status" value="1"/>
</dbReference>
<dbReference type="Proteomes" id="UP001549143">
    <property type="component" value="Unassembled WGS sequence"/>
</dbReference>
<evidence type="ECO:0000256" key="1">
    <source>
        <dbReference type="ARBA" id="ARBA00006056"/>
    </source>
</evidence>
<reference evidence="3 4" key="1">
    <citation type="submission" date="2024-06" db="EMBL/GenBank/DDBJ databases">
        <title>Genomic Encyclopedia of Type Strains, Phase IV (KMG-IV): sequencing the most valuable type-strain genomes for metagenomic binning, comparative biology and taxonomic classification.</title>
        <authorList>
            <person name="Goeker M."/>
        </authorList>
    </citation>
    <scope>NUCLEOTIDE SEQUENCE [LARGE SCALE GENOMIC DNA]</scope>
    <source>
        <strain evidence="3 4">DSM 19730</strain>
    </source>
</reference>
<accession>A0ABV2KJC2</accession>
<keyword evidence="4" id="KW-1185">Reference proteome</keyword>
<keyword evidence="2" id="KW-0560">Oxidoreductase</keyword>
<name>A0ABV2KJC2_9HYPH</name>
<dbReference type="InterPro" id="IPR043144">
    <property type="entry name" value="Mal/L-sulf/L-lact_DH-like_ah"/>
</dbReference>
<dbReference type="Gene3D" id="3.30.1370.60">
    <property type="entry name" value="Hypothetical oxidoreductase yiak, domain 2"/>
    <property type="match status" value="1"/>
</dbReference>
<comment type="caution">
    <text evidence="3">The sequence shown here is derived from an EMBL/GenBank/DDBJ whole genome shotgun (WGS) entry which is preliminary data.</text>
</comment>
<dbReference type="SUPFAM" id="SSF89733">
    <property type="entry name" value="L-sulfolactate dehydrogenase-like"/>
    <property type="match status" value="1"/>
</dbReference>
<comment type="similarity">
    <text evidence="1">Belongs to the LDH2/MDH2 oxidoreductase family.</text>
</comment>
<dbReference type="InterPro" id="IPR043143">
    <property type="entry name" value="Mal/L-sulf/L-lact_DH-like_NADP"/>
</dbReference>
<dbReference type="PANTHER" id="PTHR11091:SF0">
    <property type="entry name" value="MALATE DEHYDROGENASE"/>
    <property type="match status" value="1"/>
</dbReference>
<evidence type="ECO:0000313" key="3">
    <source>
        <dbReference type="EMBL" id="MET3661181.1"/>
    </source>
</evidence>
<dbReference type="Pfam" id="PF02615">
    <property type="entry name" value="Ldh_2"/>
    <property type="match status" value="1"/>
</dbReference>
<dbReference type="InterPro" id="IPR036111">
    <property type="entry name" value="Mal/L-sulfo/L-lacto_DH-like_sf"/>
</dbReference>